<gene>
    <name evidence="2" type="ORF">CPRO_02050</name>
    <name evidence="3" type="ORF">SAMN02745151_00148</name>
</gene>
<accession>A0A0X8V9H1</accession>
<evidence type="ECO:0000256" key="1">
    <source>
        <dbReference type="SAM" id="Phobius"/>
    </source>
</evidence>
<dbReference type="EMBL" id="CP014223">
    <property type="protein sequence ID" value="AMJ39828.1"/>
    <property type="molecule type" value="Genomic_DNA"/>
</dbReference>
<keyword evidence="1" id="KW-0812">Transmembrane</keyword>
<keyword evidence="1" id="KW-0472">Membrane</keyword>
<dbReference type="EMBL" id="FQUA01000001">
    <property type="protein sequence ID" value="SHE28035.1"/>
    <property type="molecule type" value="Genomic_DNA"/>
</dbReference>
<dbReference type="RefSeq" id="WP_066046841.1">
    <property type="nucleotide sequence ID" value="NZ_CP014223.1"/>
</dbReference>
<evidence type="ECO:0000313" key="3">
    <source>
        <dbReference type="EMBL" id="SHE28035.1"/>
    </source>
</evidence>
<feature type="transmembrane region" description="Helical" evidence="1">
    <location>
        <begin position="109"/>
        <end position="127"/>
    </location>
</feature>
<keyword evidence="4" id="KW-1185">Reference proteome</keyword>
<organism evidence="3 5">
    <name type="scientific">Anaerotignum propionicum DSM 1682</name>
    <dbReference type="NCBI Taxonomy" id="991789"/>
    <lineage>
        <taxon>Bacteria</taxon>
        <taxon>Bacillati</taxon>
        <taxon>Bacillota</taxon>
        <taxon>Clostridia</taxon>
        <taxon>Lachnospirales</taxon>
        <taxon>Anaerotignaceae</taxon>
        <taxon>Anaerotignum</taxon>
    </lineage>
</organism>
<feature type="transmembrane region" description="Helical" evidence="1">
    <location>
        <begin position="7"/>
        <end position="32"/>
    </location>
</feature>
<reference evidence="5" key="3">
    <citation type="submission" date="2016-11" db="EMBL/GenBank/DDBJ databases">
        <authorList>
            <person name="Jaros S."/>
            <person name="Januszkiewicz K."/>
            <person name="Wedrychowicz H."/>
        </authorList>
    </citation>
    <scope>NUCLEOTIDE SEQUENCE [LARGE SCALE GENOMIC DNA]</scope>
    <source>
        <strain evidence="5">DSM 1682</strain>
    </source>
</reference>
<keyword evidence="1" id="KW-1133">Transmembrane helix</keyword>
<evidence type="ECO:0000313" key="4">
    <source>
        <dbReference type="Proteomes" id="UP000068026"/>
    </source>
</evidence>
<protein>
    <submittedName>
        <fullName evidence="3">Integral membrane protein TIGR01906</fullName>
    </submittedName>
</protein>
<dbReference type="OrthoDB" id="9813051at2"/>
<evidence type="ECO:0000313" key="2">
    <source>
        <dbReference type="EMBL" id="AMJ39828.1"/>
    </source>
</evidence>
<dbReference type="Proteomes" id="UP000184204">
    <property type="component" value="Unassembled WGS sequence"/>
</dbReference>
<proteinExistence type="predicted"/>
<feature type="transmembrane region" description="Helical" evidence="1">
    <location>
        <begin position="139"/>
        <end position="159"/>
    </location>
</feature>
<sequence>MTALYKGMGFFTGIALMVILLISSTEFVAYYMNGYFEKEYTKYQVTEEISIEMDDLLNVTDEMMDYLKGNREDLVIYTKIGNTEREFFNAKEKKHMQDVRKLFLDAQKIRFGAILFTILVSVWLLYLKKGRYLLKGIQWGIFGFMTLIGILAGLMAYNFNRYFTLFHLLLFNNDDWILNPNTDLLINIVPEGFFRDTAFWIAGLFIAGALLIWLMAWILLKGIKTGE</sequence>
<feature type="transmembrane region" description="Helical" evidence="1">
    <location>
        <begin position="198"/>
        <end position="220"/>
    </location>
</feature>
<dbReference type="KEGG" id="cpro:CPRO_02050"/>
<dbReference type="AlphaFoldDB" id="A0A0X8V9H1"/>
<name>A0A0X8V9H1_ANAPI</name>
<reference evidence="3" key="4">
    <citation type="submission" date="2016-11" db="EMBL/GenBank/DDBJ databases">
        <authorList>
            <person name="Varghese N."/>
            <person name="Submissions S."/>
        </authorList>
    </citation>
    <scope>NUCLEOTIDE SEQUENCE</scope>
    <source>
        <strain evidence="3">DSM 1682</strain>
    </source>
</reference>
<dbReference type="Pfam" id="PF07314">
    <property type="entry name" value="Lit"/>
    <property type="match status" value="1"/>
</dbReference>
<reference evidence="2 4" key="1">
    <citation type="journal article" date="2016" name="Genome Announc.">
        <title>Complete Genome Sequence of the Amino Acid-Fermenting Clostridium propionicum X2 (DSM 1682).</title>
        <authorList>
            <person name="Poehlein A."/>
            <person name="Schlien K."/>
            <person name="Chowdhury N.P."/>
            <person name="Gottschalk G."/>
            <person name="Buckel W."/>
            <person name="Daniel R."/>
        </authorList>
    </citation>
    <scope>NUCLEOTIDE SEQUENCE [LARGE SCALE GENOMIC DNA]</scope>
    <source>
        <strain evidence="2 4">X2</strain>
    </source>
</reference>
<evidence type="ECO:0000313" key="5">
    <source>
        <dbReference type="Proteomes" id="UP000184204"/>
    </source>
</evidence>
<reference evidence="4" key="2">
    <citation type="submission" date="2016-01" db="EMBL/GenBank/DDBJ databases">
        <authorList>
            <person name="Poehlein A."/>
            <person name="Schlien K."/>
            <person name="Gottschalk G."/>
            <person name="Buckel W."/>
            <person name="Daniel R."/>
        </authorList>
    </citation>
    <scope>NUCLEOTIDE SEQUENCE [LARGE SCALE GENOMIC DNA]</scope>
    <source>
        <strain evidence="4">X2</strain>
    </source>
</reference>
<dbReference type="NCBIfam" id="TIGR01906">
    <property type="entry name" value="integ_TIGR01906"/>
    <property type="match status" value="1"/>
</dbReference>
<dbReference type="InterPro" id="IPR010178">
    <property type="entry name" value="Lit"/>
</dbReference>
<dbReference type="Proteomes" id="UP000068026">
    <property type="component" value="Chromosome"/>
</dbReference>